<dbReference type="Proteomes" id="UP000377595">
    <property type="component" value="Unassembled WGS sequence"/>
</dbReference>
<evidence type="ECO:0000256" key="2">
    <source>
        <dbReference type="ARBA" id="ARBA00022801"/>
    </source>
</evidence>
<reference evidence="4 5" key="1">
    <citation type="submission" date="2019-10" db="EMBL/GenBank/DDBJ databases">
        <title>Whole genome shotgun sequence of Acrocarpospora pleiomorpha NBRC 16267.</title>
        <authorList>
            <person name="Ichikawa N."/>
            <person name="Kimura A."/>
            <person name="Kitahashi Y."/>
            <person name="Komaki H."/>
            <person name="Oguchi A."/>
        </authorList>
    </citation>
    <scope>NUCLEOTIDE SEQUENCE [LARGE SCALE GENOMIC DNA]</scope>
    <source>
        <strain evidence="4 5">NBRC 16267</strain>
    </source>
</reference>
<dbReference type="Gene3D" id="2.60.40.10">
    <property type="entry name" value="Immunoglobulins"/>
    <property type="match status" value="1"/>
</dbReference>
<dbReference type="InterPro" id="IPR017853">
    <property type="entry name" value="GH"/>
</dbReference>
<dbReference type="SUPFAM" id="SSF51445">
    <property type="entry name" value="(Trans)glycosidases"/>
    <property type="match status" value="1"/>
</dbReference>
<feature type="domain" description="Fibronectin type III-like" evidence="3">
    <location>
        <begin position="731"/>
        <end position="798"/>
    </location>
</feature>
<accession>A0A5M3XJB6</accession>
<sequence>MNLHRLCAGLTLAEKVSLLTGRDFWSTRELARIGLRPIVFSDGPSGIRGQAWDERDPSVNLPSASALAASWDRDVAGAYGAVLAGEAQRKGVDVVLGPTINMHRTPGGGRHFEAFSEDPVLTAELAAAYTEGIQRHGIGATPKHYLCNDFETERYTVDVRVSERALREVYLLAFEKAVTGARAWLVMSAYNAVNGATSSENPLLETPLNDEWGFDGVVVGDWTGVRSLNSARYAQDLVMPGPEGPWGEALVKAVEAGEIDEAVIDRKVLRLLRLAARLGKLDGSPLTVPRTTPDVDPVRFAREAAAEGAVLLENRGLLPIDPSGVRRVLVVGHGAAHPRTQGGGSATVVPAHVVTPLDGIRAAFPAAQVAYRPGPLVENGLAYLAPGRMTNPSTGEPGAHVRFLDSEGEVIHTEERRSSDLVWFGGDAPIERAATLEVSTRYLPETGGEIRLGVSTLGLLQVTADGHVVGERHIEPVGTDLGAALLAAPVEAFPLAVHQDRPVELKLTLVLRRADAGLRNALGFRIGLLPPEIDDERLIADSVAAARDADLVVVVVGSNKELEAEGEDRHTLALPGRQDDLVAALAQANPATVAVVNCGAPMLLPWASDVGAVLQVWFGGQEIGAAVGDLLTGAAEPGGRLPTTWPADEAQVPILRIEPVAGQVHYDEGIHVGYRNWLRLGRTPAYPFGHGLGYTTWTLEDLRAPATVDPACGVFTVRVRVRNTGDRAGKQVIQLYGARAETAIDRPVTWLAGFATVRLAAGATGEAELDIPVRTFAHWAGGWAYEPGDFTLTAGFSSAHRPLTATVRVE</sequence>
<name>A0A5M3XJB6_9ACTN</name>
<proteinExistence type="inferred from homology"/>
<dbReference type="PRINTS" id="PR00133">
    <property type="entry name" value="GLHYDRLASE3"/>
</dbReference>
<dbReference type="InterPro" id="IPR026891">
    <property type="entry name" value="Fn3-like"/>
</dbReference>
<dbReference type="Gene3D" id="3.40.50.1700">
    <property type="entry name" value="Glycoside hydrolase family 3 C-terminal domain"/>
    <property type="match status" value="1"/>
</dbReference>
<dbReference type="GO" id="GO:0005975">
    <property type="term" value="P:carbohydrate metabolic process"/>
    <property type="evidence" value="ECO:0007669"/>
    <property type="project" value="InterPro"/>
</dbReference>
<dbReference type="Pfam" id="PF01915">
    <property type="entry name" value="Glyco_hydro_3_C"/>
    <property type="match status" value="1"/>
</dbReference>
<keyword evidence="5" id="KW-1185">Reference proteome</keyword>
<dbReference type="InterPro" id="IPR036962">
    <property type="entry name" value="Glyco_hydro_3_N_sf"/>
</dbReference>
<dbReference type="Pfam" id="PF14310">
    <property type="entry name" value="Fn3-like"/>
    <property type="match status" value="1"/>
</dbReference>
<dbReference type="PANTHER" id="PTHR42715">
    <property type="entry name" value="BETA-GLUCOSIDASE"/>
    <property type="match status" value="1"/>
</dbReference>
<dbReference type="InterPro" id="IPR002772">
    <property type="entry name" value="Glyco_hydro_3_C"/>
</dbReference>
<comment type="similarity">
    <text evidence="1">Belongs to the glycosyl hydrolase 3 family.</text>
</comment>
<organism evidence="4 5">
    <name type="scientific">Acrocarpospora pleiomorpha</name>
    <dbReference type="NCBI Taxonomy" id="90975"/>
    <lineage>
        <taxon>Bacteria</taxon>
        <taxon>Bacillati</taxon>
        <taxon>Actinomycetota</taxon>
        <taxon>Actinomycetes</taxon>
        <taxon>Streptosporangiales</taxon>
        <taxon>Streptosporangiaceae</taxon>
        <taxon>Acrocarpospora</taxon>
    </lineage>
</organism>
<dbReference type="Gene3D" id="3.20.20.300">
    <property type="entry name" value="Glycoside hydrolase, family 3, N-terminal domain"/>
    <property type="match status" value="1"/>
</dbReference>
<dbReference type="InterPro" id="IPR001764">
    <property type="entry name" value="Glyco_hydro_3_N"/>
</dbReference>
<dbReference type="EMBL" id="BLAF01000010">
    <property type="protein sequence ID" value="GES19193.1"/>
    <property type="molecule type" value="Genomic_DNA"/>
</dbReference>
<dbReference type="Pfam" id="PF00933">
    <property type="entry name" value="Glyco_hydro_3"/>
    <property type="match status" value="1"/>
</dbReference>
<dbReference type="SMART" id="SM01217">
    <property type="entry name" value="Fn3_like"/>
    <property type="match status" value="1"/>
</dbReference>
<dbReference type="PANTHER" id="PTHR42715:SF10">
    <property type="entry name" value="BETA-GLUCOSIDASE"/>
    <property type="match status" value="1"/>
</dbReference>
<dbReference type="InterPro" id="IPR036881">
    <property type="entry name" value="Glyco_hydro_3_C_sf"/>
</dbReference>
<comment type="caution">
    <text evidence="4">The sequence shown here is derived from an EMBL/GenBank/DDBJ whole genome shotgun (WGS) entry which is preliminary data.</text>
</comment>
<evidence type="ECO:0000259" key="3">
    <source>
        <dbReference type="SMART" id="SM01217"/>
    </source>
</evidence>
<gene>
    <name evidence="4" type="ORF">Aple_020890</name>
</gene>
<keyword evidence="2 4" id="KW-0378">Hydrolase</keyword>
<evidence type="ECO:0000313" key="4">
    <source>
        <dbReference type="EMBL" id="GES19193.1"/>
    </source>
</evidence>
<dbReference type="GO" id="GO:0004553">
    <property type="term" value="F:hydrolase activity, hydrolyzing O-glycosyl compounds"/>
    <property type="evidence" value="ECO:0007669"/>
    <property type="project" value="InterPro"/>
</dbReference>
<evidence type="ECO:0000313" key="5">
    <source>
        <dbReference type="Proteomes" id="UP000377595"/>
    </source>
</evidence>
<protein>
    <submittedName>
        <fullName evidence="4">Glycosyl hydrolase</fullName>
    </submittedName>
</protein>
<dbReference type="AlphaFoldDB" id="A0A5M3XJB6"/>
<dbReference type="SUPFAM" id="SSF52279">
    <property type="entry name" value="Beta-D-glucan exohydrolase, C-terminal domain"/>
    <property type="match status" value="1"/>
</dbReference>
<dbReference type="InterPro" id="IPR013783">
    <property type="entry name" value="Ig-like_fold"/>
</dbReference>
<dbReference type="InterPro" id="IPR050288">
    <property type="entry name" value="Cellulose_deg_GH3"/>
</dbReference>
<dbReference type="RefSeq" id="WP_344317129.1">
    <property type="nucleotide sequence ID" value="NZ_BAAAHM010000018.1"/>
</dbReference>
<evidence type="ECO:0000256" key="1">
    <source>
        <dbReference type="ARBA" id="ARBA00005336"/>
    </source>
</evidence>
<dbReference type="Gene3D" id="2.60.120.260">
    <property type="entry name" value="Galactose-binding domain-like"/>
    <property type="match status" value="1"/>
</dbReference>